<evidence type="ECO:0000313" key="2">
    <source>
        <dbReference type="EMBL" id="MCY3053634.1"/>
    </source>
</evidence>
<reference evidence="2" key="2">
    <citation type="submission" date="2022-09" db="EMBL/GenBank/DDBJ databases">
        <title>Aerococcus urinae taxonomy study.</title>
        <authorList>
            <person name="Christensen J."/>
            <person name="Senneby E."/>
        </authorList>
    </citation>
    <scope>NUCLEOTIDE SEQUENCE</scope>
    <source>
        <strain evidence="2">NLD-066-U95</strain>
    </source>
</reference>
<keyword evidence="1" id="KW-0472">Membrane</keyword>
<dbReference type="Proteomes" id="UP000594771">
    <property type="component" value="Chromosome"/>
</dbReference>
<dbReference type="Proteomes" id="UP001069145">
    <property type="component" value="Unassembled WGS sequence"/>
</dbReference>
<dbReference type="OrthoDB" id="2166220at2"/>
<accession>A0A0X8FDF8</accession>
<evidence type="ECO:0000313" key="5">
    <source>
        <dbReference type="Proteomes" id="UP001069145"/>
    </source>
</evidence>
<organism evidence="3 4">
    <name type="scientific">Aerococcus urinae</name>
    <dbReference type="NCBI Taxonomy" id="1376"/>
    <lineage>
        <taxon>Bacteria</taxon>
        <taxon>Bacillati</taxon>
        <taxon>Bacillota</taxon>
        <taxon>Bacilli</taxon>
        <taxon>Lactobacillales</taxon>
        <taxon>Aerococcaceae</taxon>
        <taxon>Aerococcus</taxon>
    </lineage>
</organism>
<evidence type="ECO:0000313" key="4">
    <source>
        <dbReference type="Proteomes" id="UP000594771"/>
    </source>
</evidence>
<sequence length="245" mass="27300">MGRFLRLYGFHLKVYMKNSYFFWLPITSTLTFFCLQYIALYASGTSADPDLWLRSGVFGLWTSATTATGSIGYQRHLGTLPYLINTQVGDAYSLFTLLLPAASFGLLSFPLAYLLALIFNTGIQALSLAMAIQVFMLFLGAVVMDLLIAGFFVLTPNAIIYEELLHLPVMLLSGLLGTFALASHWVTWTQWLIPIIYPIQALLGRGDHLSLVAYGFSLLVWLFLAVTLGSYLLRSARKQGLGRRF</sequence>
<gene>
    <name evidence="3" type="ORF">I6G68_08495</name>
    <name evidence="2" type="ORF">ODY43_06495</name>
</gene>
<feature type="transmembrane region" description="Helical" evidence="1">
    <location>
        <begin position="211"/>
        <end position="233"/>
    </location>
</feature>
<name>A0A0X8FDF8_9LACT</name>
<feature type="transmembrane region" description="Helical" evidence="1">
    <location>
        <begin position="20"/>
        <end position="39"/>
    </location>
</feature>
<feature type="transmembrane region" description="Helical" evidence="1">
    <location>
        <begin position="51"/>
        <end position="73"/>
    </location>
</feature>
<dbReference type="AlphaFoldDB" id="A0A0X8FDF8"/>
<dbReference type="RefSeq" id="WP_060777773.1">
    <property type="nucleotide sequence ID" value="NZ_CAJHLF010000001.1"/>
</dbReference>
<dbReference type="EMBL" id="CP065662">
    <property type="protein sequence ID" value="QPS01395.1"/>
    <property type="molecule type" value="Genomic_DNA"/>
</dbReference>
<proteinExistence type="predicted"/>
<protein>
    <submittedName>
        <fullName evidence="3">Multidrug ABC transporter permease</fullName>
    </submittedName>
</protein>
<dbReference type="EMBL" id="JAOTML010000007">
    <property type="protein sequence ID" value="MCY3053634.1"/>
    <property type="molecule type" value="Genomic_DNA"/>
</dbReference>
<evidence type="ECO:0000313" key="3">
    <source>
        <dbReference type="EMBL" id="QPS01395.1"/>
    </source>
</evidence>
<keyword evidence="1" id="KW-0812">Transmembrane</keyword>
<feature type="transmembrane region" description="Helical" evidence="1">
    <location>
        <begin position="167"/>
        <end position="191"/>
    </location>
</feature>
<reference evidence="3 4" key="1">
    <citation type="submission" date="2020-12" db="EMBL/GenBank/DDBJ databases">
        <title>FDA dAtabase for Regulatory Grade micrObial Sequences (FDA-ARGOS): Supporting development and validation of Infectious Disease Dx tests.</title>
        <authorList>
            <person name="Sproer C."/>
            <person name="Gronow S."/>
            <person name="Severitt S."/>
            <person name="Schroder I."/>
            <person name="Tallon L."/>
            <person name="Sadzewicz L."/>
            <person name="Zhao X."/>
            <person name="Boylan J."/>
            <person name="Ott S."/>
            <person name="Bowen H."/>
            <person name="Vavikolanu K."/>
            <person name="Mehta A."/>
            <person name="Aluvathingal J."/>
            <person name="Nadendla S."/>
            <person name="Lowell S."/>
            <person name="Myers T."/>
            <person name="Yan Y."/>
            <person name="Sichtig H."/>
        </authorList>
    </citation>
    <scope>NUCLEOTIDE SEQUENCE [LARGE SCALE GENOMIC DNA]</scope>
    <source>
        <strain evidence="3 4">FDAARGOS_911</strain>
    </source>
</reference>
<feature type="transmembrane region" description="Helical" evidence="1">
    <location>
        <begin position="94"/>
        <end position="119"/>
    </location>
</feature>
<evidence type="ECO:0000256" key="1">
    <source>
        <dbReference type="SAM" id="Phobius"/>
    </source>
</evidence>
<feature type="transmembrane region" description="Helical" evidence="1">
    <location>
        <begin position="131"/>
        <end position="155"/>
    </location>
</feature>
<dbReference type="GeneID" id="35767798"/>
<keyword evidence="5" id="KW-1185">Reference proteome</keyword>
<dbReference type="KEGG" id="aun:AWM73_01560"/>
<keyword evidence="1" id="KW-1133">Transmembrane helix</keyword>